<dbReference type="Proteomes" id="UP001177670">
    <property type="component" value="Unassembled WGS sequence"/>
</dbReference>
<dbReference type="AlphaFoldDB" id="A0AA40FNH9"/>
<dbReference type="EMBL" id="JAHYIQ010000023">
    <property type="protein sequence ID" value="KAK1122186.1"/>
    <property type="molecule type" value="Genomic_DNA"/>
</dbReference>
<name>A0AA40FNH9_9HYME</name>
<feature type="region of interest" description="Disordered" evidence="1">
    <location>
        <begin position="63"/>
        <end position="82"/>
    </location>
</feature>
<evidence type="ECO:0000256" key="1">
    <source>
        <dbReference type="SAM" id="MobiDB-lite"/>
    </source>
</evidence>
<reference evidence="2" key="1">
    <citation type="submission" date="2021-10" db="EMBL/GenBank/DDBJ databases">
        <title>Melipona bicolor Genome sequencing and assembly.</title>
        <authorList>
            <person name="Araujo N.S."/>
            <person name="Arias M.C."/>
        </authorList>
    </citation>
    <scope>NUCLEOTIDE SEQUENCE</scope>
    <source>
        <strain evidence="2">USP_2M_L1-L4_2017</strain>
        <tissue evidence="2">Whole body</tissue>
    </source>
</reference>
<proteinExistence type="predicted"/>
<organism evidence="2 3">
    <name type="scientific">Melipona bicolor</name>
    <dbReference type="NCBI Taxonomy" id="60889"/>
    <lineage>
        <taxon>Eukaryota</taxon>
        <taxon>Metazoa</taxon>
        <taxon>Ecdysozoa</taxon>
        <taxon>Arthropoda</taxon>
        <taxon>Hexapoda</taxon>
        <taxon>Insecta</taxon>
        <taxon>Pterygota</taxon>
        <taxon>Neoptera</taxon>
        <taxon>Endopterygota</taxon>
        <taxon>Hymenoptera</taxon>
        <taxon>Apocrita</taxon>
        <taxon>Aculeata</taxon>
        <taxon>Apoidea</taxon>
        <taxon>Anthophila</taxon>
        <taxon>Apidae</taxon>
        <taxon>Melipona</taxon>
    </lineage>
</organism>
<sequence>MEKQATSFMVEEVDRRLAGLLSQPRKEARLSFRGFTRNDPSGGETSGRFVVPIDLLRAAAPRTRTRAEIDGPKRPHRSGCNYPGSILVGGPDSGLLLPSATVTWPLLTRLCYTTPRASRVPTSPEKVASRVFASSARETRE</sequence>
<feature type="region of interest" description="Disordered" evidence="1">
    <location>
        <begin position="117"/>
        <end position="141"/>
    </location>
</feature>
<evidence type="ECO:0000313" key="2">
    <source>
        <dbReference type="EMBL" id="KAK1122186.1"/>
    </source>
</evidence>
<comment type="caution">
    <text evidence="2">The sequence shown here is derived from an EMBL/GenBank/DDBJ whole genome shotgun (WGS) entry which is preliminary data.</text>
</comment>
<protein>
    <submittedName>
        <fullName evidence="2">Uncharacterized protein</fullName>
    </submittedName>
</protein>
<evidence type="ECO:0000313" key="3">
    <source>
        <dbReference type="Proteomes" id="UP001177670"/>
    </source>
</evidence>
<gene>
    <name evidence="2" type="ORF">K0M31_009412</name>
</gene>
<accession>A0AA40FNH9</accession>
<keyword evidence="3" id="KW-1185">Reference proteome</keyword>